<dbReference type="SUPFAM" id="SSF51695">
    <property type="entry name" value="PLC-like phosphodiesterases"/>
    <property type="match status" value="1"/>
</dbReference>
<comment type="caution">
    <text evidence="1">The sequence shown here is derived from an EMBL/GenBank/DDBJ whole genome shotgun (WGS) entry which is preliminary data.</text>
</comment>
<proteinExistence type="predicted"/>
<reference evidence="2" key="1">
    <citation type="submission" date="2019-01" db="EMBL/GenBank/DDBJ databases">
        <title>Cytophagaceae bacterium strain CAR-16.</title>
        <authorList>
            <person name="Chen W.-M."/>
        </authorList>
    </citation>
    <scope>NUCLEOTIDE SEQUENCE [LARGE SCALE GENOMIC DNA]</scope>
    <source>
        <strain evidence="2">WWJ-16</strain>
    </source>
</reference>
<evidence type="ECO:0008006" key="3">
    <source>
        <dbReference type="Google" id="ProtNLM"/>
    </source>
</evidence>
<dbReference type="GO" id="GO:0008081">
    <property type="term" value="F:phosphoric diester hydrolase activity"/>
    <property type="evidence" value="ECO:0007669"/>
    <property type="project" value="InterPro"/>
</dbReference>
<accession>A0A4Q1KBI6</accession>
<sequence length="209" mass="24115">MEIISHRGYWIDPQEKNTEAAFVRSFSKNYGTETDFRDYEGQLVISHDMADANCMLAATFFDIYNQHHCTGTLALNIKADGLQAPLMDLLKAHNITNYFVFDMSVPDLLHYDRQGFIYYSRRSEYEETVSKYADCHGIWLDAFLSVWYTTGDIEQFIQDGKKVAIVSCDLHRRDHQPLWTMLKAAGLHHNPNVILCTDIPEDASAFFEI</sequence>
<name>A0A4Q1KBI6_9FLAO</name>
<dbReference type="AlphaFoldDB" id="A0A4Q1KBI6"/>
<gene>
    <name evidence="1" type="ORF">EQG61_05690</name>
</gene>
<keyword evidence="2" id="KW-1185">Reference proteome</keyword>
<evidence type="ECO:0000313" key="1">
    <source>
        <dbReference type="EMBL" id="RXR23458.1"/>
    </source>
</evidence>
<dbReference type="RefSeq" id="WP_129460937.1">
    <property type="nucleotide sequence ID" value="NZ_SBKN01000002.1"/>
</dbReference>
<organism evidence="1 2">
    <name type="scientific">Flavobacterium stagni</name>
    <dbReference type="NCBI Taxonomy" id="2506421"/>
    <lineage>
        <taxon>Bacteria</taxon>
        <taxon>Pseudomonadati</taxon>
        <taxon>Bacteroidota</taxon>
        <taxon>Flavobacteriia</taxon>
        <taxon>Flavobacteriales</taxon>
        <taxon>Flavobacteriaceae</taxon>
        <taxon>Flavobacterium</taxon>
    </lineage>
</organism>
<dbReference type="OrthoDB" id="9810159at2"/>
<dbReference type="InterPro" id="IPR017946">
    <property type="entry name" value="PLC-like_Pdiesterase_TIM-brl"/>
</dbReference>
<evidence type="ECO:0000313" key="2">
    <source>
        <dbReference type="Proteomes" id="UP000289857"/>
    </source>
</evidence>
<dbReference type="GO" id="GO:0006629">
    <property type="term" value="P:lipid metabolic process"/>
    <property type="evidence" value="ECO:0007669"/>
    <property type="project" value="InterPro"/>
</dbReference>
<dbReference type="EMBL" id="SBKN01000002">
    <property type="protein sequence ID" value="RXR23458.1"/>
    <property type="molecule type" value="Genomic_DNA"/>
</dbReference>
<dbReference type="Proteomes" id="UP000289857">
    <property type="component" value="Unassembled WGS sequence"/>
</dbReference>
<protein>
    <recommendedName>
        <fullName evidence="3">Phosphodiesterase</fullName>
    </recommendedName>
</protein>